<gene>
    <name evidence="1" type="ORF">KEC54_19515</name>
</gene>
<organism evidence="1 2">
    <name type="scientific">Methylorubrum extorquens</name>
    <name type="common">Methylobacterium dichloromethanicum</name>
    <name type="synonym">Methylobacterium extorquens</name>
    <dbReference type="NCBI Taxonomy" id="408"/>
    <lineage>
        <taxon>Bacteria</taxon>
        <taxon>Pseudomonadati</taxon>
        <taxon>Pseudomonadota</taxon>
        <taxon>Alphaproteobacteria</taxon>
        <taxon>Hyphomicrobiales</taxon>
        <taxon>Methylobacteriaceae</taxon>
        <taxon>Methylorubrum</taxon>
    </lineage>
</organism>
<accession>A0AAX3WDV3</accession>
<protein>
    <submittedName>
        <fullName evidence="1">Uncharacterized protein</fullName>
    </submittedName>
</protein>
<evidence type="ECO:0000313" key="1">
    <source>
        <dbReference type="EMBL" id="WHQ68553.1"/>
    </source>
</evidence>
<dbReference type="EMBL" id="CP073633">
    <property type="protein sequence ID" value="WHQ68553.1"/>
    <property type="molecule type" value="Genomic_DNA"/>
</dbReference>
<proteinExistence type="predicted"/>
<dbReference type="RefSeq" id="WP_283535155.1">
    <property type="nucleotide sequence ID" value="NZ_CP073633.1"/>
</dbReference>
<evidence type="ECO:0000313" key="2">
    <source>
        <dbReference type="Proteomes" id="UP001223720"/>
    </source>
</evidence>
<sequence length="147" mass="16474">MRYAPPDAGTEALLERCLFVAVGVDSSLLSTTELDKIPNRKSATMSTMLRFGRKMRLPSTIEIKHDLTMMATADTLAAALKGQECSASDFAEIMKELNIKYHISRDRANMLLSRFGPGRPEVMEAAKSLNERKVQYNFRNTLPKDFA</sequence>
<reference evidence="1" key="1">
    <citation type="journal article" date="2022" name="Biotechnol. Bioprocess Eng.">
        <title>Pan-genome Analysis Reveals Comparative Genomic Features of Central Metabolic Pathways in Methylorubrum extorquens.</title>
        <authorList>
            <person name="Lee G.M."/>
            <person name="Scott-Nevros Z.K."/>
            <person name="Lee S.-M."/>
            <person name="Kim D."/>
        </authorList>
    </citation>
    <scope>NUCLEOTIDE SEQUENCE</scope>
    <source>
        <strain evidence="1">ATCC 55366</strain>
    </source>
</reference>
<dbReference type="Proteomes" id="UP001223720">
    <property type="component" value="Chromosome"/>
</dbReference>
<name>A0AAX3WDV3_METEX</name>
<dbReference type="AlphaFoldDB" id="A0AAX3WDV3"/>